<evidence type="ECO:0000313" key="2">
    <source>
        <dbReference type="EMBL" id="CEO89858.1"/>
    </source>
</evidence>
<dbReference type="AlphaFoldDB" id="A0A0B7MNN7"/>
<keyword evidence="3" id="KW-1185">Reference proteome</keyword>
<dbReference type="Proteomes" id="UP000046155">
    <property type="component" value="Unassembled WGS sequence"/>
</dbReference>
<protein>
    <recommendedName>
        <fullName evidence="1">DUF6591 domain-containing protein</fullName>
    </recommendedName>
</protein>
<dbReference type="InterPro" id="IPR046526">
    <property type="entry name" value="DUF6591"/>
</dbReference>
<sequence length="169" mass="18668">MIKRIIAILIAVILLFSLVGCGARKKVDQKIQEKVMEKTVDKITGDNVDIDTDKDKITIKGKDGNEEFTFGDSKWPEGKAADLIPKFKKGNIVSVMNADSACVIMIENVQENDFKQYMEEVKKAGFTKDVAEHSSTVGFGYLASSDNGRISIAYGPEEKSLSITIEKNE</sequence>
<feature type="domain" description="DUF6591" evidence="1">
    <location>
        <begin position="71"/>
        <end position="168"/>
    </location>
</feature>
<organism evidence="2 3">
    <name type="scientific">Syntrophaceticus schinkii</name>
    <dbReference type="NCBI Taxonomy" id="499207"/>
    <lineage>
        <taxon>Bacteria</taxon>
        <taxon>Bacillati</taxon>
        <taxon>Bacillota</taxon>
        <taxon>Clostridia</taxon>
        <taxon>Thermoanaerobacterales</taxon>
        <taxon>Thermoanaerobacterales Family III. Incertae Sedis</taxon>
        <taxon>Syntrophaceticus</taxon>
    </lineage>
</organism>
<evidence type="ECO:0000313" key="3">
    <source>
        <dbReference type="Proteomes" id="UP000046155"/>
    </source>
</evidence>
<gene>
    <name evidence="2" type="ORF">SSCH_620008</name>
</gene>
<accession>A0A0B7MNN7</accession>
<dbReference type="EMBL" id="CDRZ01000261">
    <property type="protein sequence ID" value="CEO89858.1"/>
    <property type="molecule type" value="Genomic_DNA"/>
</dbReference>
<dbReference type="Pfam" id="PF20234">
    <property type="entry name" value="DUF6591"/>
    <property type="match status" value="1"/>
</dbReference>
<reference evidence="3" key="1">
    <citation type="submission" date="2015-01" db="EMBL/GenBank/DDBJ databases">
        <authorList>
            <person name="Manzoor Shahid"/>
            <person name="Zubair Saima"/>
        </authorList>
    </citation>
    <scope>NUCLEOTIDE SEQUENCE [LARGE SCALE GENOMIC DNA]</scope>
    <source>
        <strain evidence="3">Sp3</strain>
    </source>
</reference>
<proteinExistence type="predicted"/>
<name>A0A0B7MNN7_9FIRM</name>
<dbReference type="PROSITE" id="PS51257">
    <property type="entry name" value="PROKAR_LIPOPROTEIN"/>
    <property type="match status" value="1"/>
</dbReference>
<evidence type="ECO:0000259" key="1">
    <source>
        <dbReference type="Pfam" id="PF20234"/>
    </source>
</evidence>